<dbReference type="Pfam" id="PF13391">
    <property type="entry name" value="HNH_2"/>
    <property type="match status" value="1"/>
</dbReference>
<proteinExistence type="predicted"/>
<gene>
    <name evidence="2" type="ORF">KGA66_28685</name>
</gene>
<evidence type="ECO:0000313" key="2">
    <source>
        <dbReference type="EMBL" id="MBS2967044.1"/>
    </source>
</evidence>
<accession>A0A8J8BHP5</accession>
<dbReference type="CDD" id="cd00085">
    <property type="entry name" value="HNHc"/>
    <property type="match status" value="1"/>
</dbReference>
<keyword evidence="2" id="KW-0378">Hydrolase</keyword>
<evidence type="ECO:0000259" key="1">
    <source>
        <dbReference type="PROSITE" id="PS50011"/>
    </source>
</evidence>
<dbReference type="PROSITE" id="PS50011">
    <property type="entry name" value="PROTEIN_KINASE_DOM"/>
    <property type="match status" value="1"/>
</dbReference>
<protein>
    <submittedName>
        <fullName evidence="2">HNH endonuclease</fullName>
    </submittedName>
</protein>
<organism evidence="2 3">
    <name type="scientific">Actinocrinis puniceicyclus</name>
    <dbReference type="NCBI Taxonomy" id="977794"/>
    <lineage>
        <taxon>Bacteria</taxon>
        <taxon>Bacillati</taxon>
        <taxon>Actinomycetota</taxon>
        <taxon>Actinomycetes</taxon>
        <taxon>Catenulisporales</taxon>
        <taxon>Actinospicaceae</taxon>
        <taxon>Actinocrinis</taxon>
    </lineage>
</organism>
<dbReference type="RefSeq" id="WP_211472690.1">
    <property type="nucleotide sequence ID" value="NZ_JAGSXH010000275.1"/>
</dbReference>
<dbReference type="EMBL" id="JAGSXH010000275">
    <property type="protein sequence ID" value="MBS2967044.1"/>
    <property type="molecule type" value="Genomic_DNA"/>
</dbReference>
<dbReference type="Proteomes" id="UP000677913">
    <property type="component" value="Unassembled WGS sequence"/>
</dbReference>
<dbReference type="InterPro" id="IPR011009">
    <property type="entry name" value="Kinase-like_dom_sf"/>
</dbReference>
<feature type="domain" description="Protein kinase" evidence="1">
    <location>
        <begin position="147"/>
        <end position="405"/>
    </location>
</feature>
<comment type="caution">
    <text evidence="2">The sequence shown here is derived from an EMBL/GenBank/DDBJ whole genome shotgun (WGS) entry which is preliminary data.</text>
</comment>
<reference evidence="2" key="1">
    <citation type="submission" date="2021-04" db="EMBL/GenBank/DDBJ databases">
        <title>Genome based classification of Actinospica acidithermotolerans sp. nov., an actinobacterium isolated from an Indonesian hot spring.</title>
        <authorList>
            <person name="Kusuma A.B."/>
            <person name="Putra K.E."/>
            <person name="Nafisah S."/>
            <person name="Loh J."/>
            <person name="Nouioui I."/>
            <person name="Goodfellow M."/>
        </authorList>
    </citation>
    <scope>NUCLEOTIDE SEQUENCE</scope>
    <source>
        <strain evidence="2">DSM 45618</strain>
    </source>
</reference>
<evidence type="ECO:0000313" key="3">
    <source>
        <dbReference type="Proteomes" id="UP000677913"/>
    </source>
</evidence>
<keyword evidence="2" id="KW-0540">Nuclease</keyword>
<name>A0A8J8BHP5_9ACTN</name>
<dbReference type="GO" id="GO:0005524">
    <property type="term" value="F:ATP binding"/>
    <property type="evidence" value="ECO:0007669"/>
    <property type="project" value="InterPro"/>
</dbReference>
<keyword evidence="3" id="KW-1185">Reference proteome</keyword>
<keyword evidence="2" id="KW-0255">Endonuclease</keyword>
<dbReference type="InterPro" id="IPR000719">
    <property type="entry name" value="Prot_kinase_dom"/>
</dbReference>
<dbReference type="GO" id="GO:0004672">
    <property type="term" value="F:protein kinase activity"/>
    <property type="evidence" value="ECO:0007669"/>
    <property type="project" value="InterPro"/>
</dbReference>
<dbReference type="Gene3D" id="1.10.510.10">
    <property type="entry name" value="Transferase(Phosphotransferase) domain 1"/>
    <property type="match status" value="1"/>
</dbReference>
<dbReference type="AlphaFoldDB" id="A0A8J8BHP5"/>
<sequence length="405" mass="43447">MLRMSISARTKEDLFRAAGSTCAICHRSLILESDGREGSHIAEMAHIVAQKPGGPRGGEPRPSEIDGVDNLILLCPSDHRMIDKLPFGPRLYPVATLRALKAEHEAWIEVDRRRPEPLQDDSSAVRAPVPVRAEEIVAVGGERYRLCALPEYAARSRNGKVPDRIEGSLVEQWSHDGGAVRCQGHAYREDGEGGHVWLRRVSAHASSAEGALWRRAVVDEAAVLVDRLPALTGLPSVLAVEATPTDVALVTGLPSVTSIDDFFADRGRSAAVVRVLFTGLETLCTALGALHDAGLAHRALHPGAILIDRRGRLHLRDLGRATDSAAGQSTGDGAEDVRALAEIVFFLITGSPPLATGPQVSASALNPVVPDRASAALIRALSAEPRERGDVRRLGRELRAALRVR</sequence>
<dbReference type="GO" id="GO:0004519">
    <property type="term" value="F:endonuclease activity"/>
    <property type="evidence" value="ECO:0007669"/>
    <property type="project" value="UniProtKB-KW"/>
</dbReference>
<dbReference type="SUPFAM" id="SSF56112">
    <property type="entry name" value="Protein kinase-like (PK-like)"/>
    <property type="match status" value="1"/>
</dbReference>
<dbReference type="InterPro" id="IPR003615">
    <property type="entry name" value="HNH_nuc"/>
</dbReference>